<dbReference type="Proteomes" id="UP000800235">
    <property type="component" value="Unassembled WGS sequence"/>
</dbReference>
<dbReference type="EMBL" id="MU007009">
    <property type="protein sequence ID" value="KAF2437120.1"/>
    <property type="molecule type" value="Genomic_DNA"/>
</dbReference>
<proteinExistence type="predicted"/>
<evidence type="ECO:0000313" key="2">
    <source>
        <dbReference type="Proteomes" id="UP000800235"/>
    </source>
</evidence>
<gene>
    <name evidence="1" type="ORF">EJ08DRAFT_13804</name>
</gene>
<accession>A0A9P4U4L1</accession>
<protein>
    <submittedName>
        <fullName evidence="1">Uncharacterized protein</fullName>
    </submittedName>
</protein>
<organism evidence="1 2">
    <name type="scientific">Tothia fuscella</name>
    <dbReference type="NCBI Taxonomy" id="1048955"/>
    <lineage>
        <taxon>Eukaryota</taxon>
        <taxon>Fungi</taxon>
        <taxon>Dikarya</taxon>
        <taxon>Ascomycota</taxon>
        <taxon>Pezizomycotina</taxon>
        <taxon>Dothideomycetes</taxon>
        <taxon>Pleosporomycetidae</taxon>
        <taxon>Venturiales</taxon>
        <taxon>Cylindrosympodiaceae</taxon>
        <taxon>Tothia</taxon>
    </lineage>
</organism>
<evidence type="ECO:0000313" key="1">
    <source>
        <dbReference type="EMBL" id="KAF2437120.1"/>
    </source>
</evidence>
<name>A0A9P4U4L1_9PEZI</name>
<keyword evidence="2" id="KW-1185">Reference proteome</keyword>
<sequence length="193" mass="21955">MYKITATPPSASSRDRKHDITTKMKLRARIVKRINQARLMPMRSSSKRPNTANYELFSNHDSICPAKPKKIWHHRILRHTTRNRNGINKIAGGKTFSKRLERVASTIFSDDTSRYLSGHLGSGRSSSFDSIGSMSTSNLCTSSTSSLTRSMTPSLSPRRREAFEIRRSTRIMHHTVVLTEQGRFGIRGALRYF</sequence>
<comment type="caution">
    <text evidence="1">The sequence shown here is derived from an EMBL/GenBank/DDBJ whole genome shotgun (WGS) entry which is preliminary data.</text>
</comment>
<reference evidence="1" key="1">
    <citation type="journal article" date="2020" name="Stud. Mycol.">
        <title>101 Dothideomycetes genomes: a test case for predicting lifestyles and emergence of pathogens.</title>
        <authorList>
            <person name="Haridas S."/>
            <person name="Albert R."/>
            <person name="Binder M."/>
            <person name="Bloem J."/>
            <person name="Labutti K."/>
            <person name="Salamov A."/>
            <person name="Andreopoulos B."/>
            <person name="Baker S."/>
            <person name="Barry K."/>
            <person name="Bills G."/>
            <person name="Bluhm B."/>
            <person name="Cannon C."/>
            <person name="Castanera R."/>
            <person name="Culley D."/>
            <person name="Daum C."/>
            <person name="Ezra D."/>
            <person name="Gonzalez J."/>
            <person name="Henrissat B."/>
            <person name="Kuo A."/>
            <person name="Liang C."/>
            <person name="Lipzen A."/>
            <person name="Lutzoni F."/>
            <person name="Magnuson J."/>
            <person name="Mondo S."/>
            <person name="Nolan M."/>
            <person name="Ohm R."/>
            <person name="Pangilinan J."/>
            <person name="Park H.-J."/>
            <person name="Ramirez L."/>
            <person name="Alfaro M."/>
            <person name="Sun H."/>
            <person name="Tritt A."/>
            <person name="Yoshinaga Y."/>
            <person name="Zwiers L.-H."/>
            <person name="Turgeon B."/>
            <person name="Goodwin S."/>
            <person name="Spatafora J."/>
            <person name="Crous P."/>
            <person name="Grigoriev I."/>
        </authorList>
    </citation>
    <scope>NUCLEOTIDE SEQUENCE</scope>
    <source>
        <strain evidence="1">CBS 130266</strain>
    </source>
</reference>
<dbReference type="AlphaFoldDB" id="A0A9P4U4L1"/>